<keyword evidence="6" id="KW-1185">Reference proteome</keyword>
<dbReference type="Gene3D" id="1.10.238.10">
    <property type="entry name" value="EF-hand"/>
    <property type="match status" value="1"/>
</dbReference>
<dbReference type="SMART" id="SM00054">
    <property type="entry name" value="EFh"/>
    <property type="match status" value="1"/>
</dbReference>
<dbReference type="PANTHER" id="PTHR11972">
    <property type="entry name" value="NADPH OXIDASE"/>
    <property type="match status" value="1"/>
</dbReference>
<sequence>MIDGAELLLRGSPNDKLKFLFDLMDMDGNGSIDRNELKIAITACMEESSQSFSDDKVEALTEILFESADNGASGKISYDELANDGLQWGSPPKPKKTENSCSRHLSSQYLKNNALKIVYFIIYLLLNVALGVYAGWTYRKSNDFIIIARISVTVSKKTDALEMWEILFTTKADIGWIKGSAFITGWILILLFIILYIFAMPYFRRRGFFELFYFTHMLYIPVWVCLNLHGPHFWKWFLVPGTVFIIEKLIRTKIIQLAGLGNMYIKEVDLLPAGMKSGFMYVQSAHGHQNCINISTIMNT</sequence>
<keyword evidence="3" id="KW-0472">Membrane</keyword>
<feature type="transmembrane region" description="Helical" evidence="3">
    <location>
        <begin position="117"/>
        <end position="136"/>
    </location>
</feature>
<evidence type="ECO:0000259" key="4">
    <source>
        <dbReference type="PROSITE" id="PS50222"/>
    </source>
</evidence>
<dbReference type="InterPro" id="IPR050369">
    <property type="entry name" value="RBOH/FRE"/>
</dbReference>
<dbReference type="EMBL" id="JARBDR010000813">
    <property type="protein sequence ID" value="KAJ8305431.1"/>
    <property type="molecule type" value="Genomic_DNA"/>
</dbReference>
<dbReference type="InterPro" id="IPR011992">
    <property type="entry name" value="EF-hand-dom_pair"/>
</dbReference>
<dbReference type="Pfam" id="PF13499">
    <property type="entry name" value="EF-hand_7"/>
    <property type="match status" value="1"/>
</dbReference>
<dbReference type="CDD" id="cd00051">
    <property type="entry name" value="EFh"/>
    <property type="match status" value="1"/>
</dbReference>
<keyword evidence="3" id="KW-0812">Transmembrane</keyword>
<feature type="transmembrane region" description="Helical" evidence="3">
    <location>
        <begin position="176"/>
        <end position="199"/>
    </location>
</feature>
<gene>
    <name evidence="5" type="ORF">KUTeg_015976</name>
</gene>
<dbReference type="PROSITE" id="PS00018">
    <property type="entry name" value="EF_HAND_1"/>
    <property type="match status" value="1"/>
</dbReference>
<evidence type="ECO:0000256" key="1">
    <source>
        <dbReference type="ARBA" id="ARBA00022837"/>
    </source>
</evidence>
<keyword evidence="3" id="KW-1133">Transmembrane helix</keyword>
<proteinExistence type="predicted"/>
<comment type="caution">
    <text evidence="5">The sequence shown here is derived from an EMBL/GenBank/DDBJ whole genome shotgun (WGS) entry which is preliminary data.</text>
</comment>
<evidence type="ECO:0000313" key="6">
    <source>
        <dbReference type="Proteomes" id="UP001217089"/>
    </source>
</evidence>
<dbReference type="SUPFAM" id="SSF47473">
    <property type="entry name" value="EF-hand"/>
    <property type="match status" value="1"/>
</dbReference>
<dbReference type="PANTHER" id="PTHR11972:SF58">
    <property type="entry name" value="NADPH OXIDASE 5"/>
    <property type="match status" value="1"/>
</dbReference>
<dbReference type="PROSITE" id="PS50222">
    <property type="entry name" value="EF_HAND_2"/>
    <property type="match status" value="1"/>
</dbReference>
<evidence type="ECO:0000313" key="5">
    <source>
        <dbReference type="EMBL" id="KAJ8305431.1"/>
    </source>
</evidence>
<dbReference type="Proteomes" id="UP001217089">
    <property type="component" value="Unassembled WGS sequence"/>
</dbReference>
<dbReference type="InterPro" id="IPR018247">
    <property type="entry name" value="EF_Hand_1_Ca_BS"/>
</dbReference>
<keyword evidence="1" id="KW-0106">Calcium</keyword>
<dbReference type="InterPro" id="IPR002048">
    <property type="entry name" value="EF_hand_dom"/>
</dbReference>
<evidence type="ECO:0000256" key="2">
    <source>
        <dbReference type="ARBA" id="ARBA00023002"/>
    </source>
</evidence>
<feature type="domain" description="EF-hand" evidence="4">
    <location>
        <begin position="12"/>
        <end position="47"/>
    </location>
</feature>
<organism evidence="5 6">
    <name type="scientific">Tegillarca granosa</name>
    <name type="common">Malaysian cockle</name>
    <name type="synonym">Anadara granosa</name>
    <dbReference type="NCBI Taxonomy" id="220873"/>
    <lineage>
        <taxon>Eukaryota</taxon>
        <taxon>Metazoa</taxon>
        <taxon>Spiralia</taxon>
        <taxon>Lophotrochozoa</taxon>
        <taxon>Mollusca</taxon>
        <taxon>Bivalvia</taxon>
        <taxon>Autobranchia</taxon>
        <taxon>Pteriomorphia</taxon>
        <taxon>Arcoida</taxon>
        <taxon>Arcoidea</taxon>
        <taxon>Arcidae</taxon>
        <taxon>Tegillarca</taxon>
    </lineage>
</organism>
<evidence type="ECO:0000256" key="3">
    <source>
        <dbReference type="SAM" id="Phobius"/>
    </source>
</evidence>
<keyword evidence="2" id="KW-0560">Oxidoreductase</keyword>
<name>A0ABQ9EM23_TEGGR</name>
<feature type="transmembrane region" description="Helical" evidence="3">
    <location>
        <begin position="211"/>
        <end position="230"/>
    </location>
</feature>
<protein>
    <recommendedName>
        <fullName evidence="4">EF-hand domain-containing protein</fullName>
    </recommendedName>
</protein>
<accession>A0ABQ9EM23</accession>
<reference evidence="5 6" key="1">
    <citation type="submission" date="2022-12" db="EMBL/GenBank/DDBJ databases">
        <title>Chromosome-level genome of Tegillarca granosa.</title>
        <authorList>
            <person name="Kim J."/>
        </authorList>
    </citation>
    <scope>NUCLEOTIDE SEQUENCE [LARGE SCALE GENOMIC DNA]</scope>
    <source>
        <strain evidence="5">Teg-2019</strain>
        <tissue evidence="5">Adductor muscle</tissue>
    </source>
</reference>